<feature type="transmembrane region" description="Helical" evidence="5">
    <location>
        <begin position="93"/>
        <end position="114"/>
    </location>
</feature>
<dbReference type="InterPro" id="IPR002033">
    <property type="entry name" value="TatC"/>
</dbReference>
<comment type="caution">
    <text evidence="5">Lacks conserved residue(s) required for the propagation of feature annotation.</text>
</comment>
<evidence type="ECO:0000256" key="5">
    <source>
        <dbReference type="HAMAP-Rule" id="MF_00902"/>
    </source>
</evidence>
<dbReference type="AlphaFoldDB" id="C7DIF5"/>
<feature type="transmembrane region" description="Helical" evidence="5">
    <location>
        <begin position="183"/>
        <end position="207"/>
    </location>
</feature>
<reference evidence="6 7" key="1">
    <citation type="journal article" date="2009" name="Genome Biol.">
        <title>Community-wide analysis of microbial genome sequence signatures.</title>
        <authorList>
            <person name="Dick G.J."/>
            <person name="Andersson A.F."/>
            <person name="Baker B.J."/>
            <person name="Simmons S.L."/>
            <person name="Thomas B.C."/>
            <person name="Yelton A.P."/>
            <person name="Banfield J.F."/>
        </authorList>
    </citation>
    <scope>NUCLEOTIDE SEQUENCE [LARGE SCALE GENOMIC DNA]</scope>
    <source>
        <strain evidence="6">ARMAN-2</strain>
    </source>
</reference>
<keyword evidence="7" id="KW-1185">Reference proteome</keyword>
<evidence type="ECO:0000256" key="4">
    <source>
        <dbReference type="ARBA" id="ARBA00023136"/>
    </source>
</evidence>
<dbReference type="GO" id="GO:0065002">
    <property type="term" value="P:intracellular protein transmembrane transport"/>
    <property type="evidence" value="ECO:0007669"/>
    <property type="project" value="TreeGrafter"/>
</dbReference>
<accession>C7DIF5</accession>
<dbReference type="PANTHER" id="PTHR30371">
    <property type="entry name" value="SEC-INDEPENDENT PROTEIN TRANSLOCASE PROTEIN TATC"/>
    <property type="match status" value="1"/>
</dbReference>
<gene>
    <name evidence="5" type="primary">tatC</name>
    <name evidence="6" type="ORF">UNLARM2_0847</name>
</gene>
<dbReference type="EMBL" id="GG697241">
    <property type="protein sequence ID" value="EET89729.1"/>
    <property type="molecule type" value="Genomic_DNA"/>
</dbReference>
<keyword evidence="2 5" id="KW-0812">Transmembrane</keyword>
<keyword evidence="3 5" id="KW-1133">Transmembrane helix</keyword>
<feature type="transmembrane region" description="Helical" evidence="5">
    <location>
        <begin position="135"/>
        <end position="163"/>
    </location>
</feature>
<keyword evidence="5" id="KW-0813">Transport</keyword>
<evidence type="ECO:0000256" key="2">
    <source>
        <dbReference type="ARBA" id="ARBA00022692"/>
    </source>
</evidence>
<dbReference type="PANTHER" id="PTHR30371:SF0">
    <property type="entry name" value="SEC-INDEPENDENT PROTEIN TRANSLOCASE PROTEIN TATC, CHLOROPLASTIC-RELATED"/>
    <property type="match status" value="1"/>
</dbReference>
<evidence type="ECO:0000313" key="6">
    <source>
        <dbReference type="EMBL" id="EET89729.1"/>
    </source>
</evidence>
<evidence type="ECO:0000313" key="7">
    <source>
        <dbReference type="Proteomes" id="UP000332487"/>
    </source>
</evidence>
<dbReference type="PRINTS" id="PR01840">
    <property type="entry name" value="TATCFAMILY"/>
</dbReference>
<sequence length="268" mass="29574">MAKKDIGNDGGYRYLAILDEARGRIIKVLVPFLALFFFAFAFSAKAGVLFGIRIYYPYFDIFSSFGIKAVAFLESYLLPGGMHVINVNAFDAVGASVMTSLLIALFITMPFIIYEAFMFSAPALKRSERKALKIFVIPAFVMFVLGVVFSFFVFLPLVFGIFYNFMVGMHIEPYLGVRSFINTVFAFMLAFGISFELPVFMAGTSYAGVVDSRVYFDNWRYAVVGAFFIALLISPGATGGLIELGLGLLLSGLYAIGLVAAKFADRNH</sequence>
<dbReference type="HAMAP" id="MF_00902">
    <property type="entry name" value="TatC"/>
    <property type="match status" value="1"/>
</dbReference>
<comment type="subcellular location">
    <subcellularLocation>
        <location evidence="5">Cell membrane</location>
        <topology evidence="5">Multi-pass membrane protein</topology>
    </subcellularLocation>
    <subcellularLocation>
        <location evidence="1">Membrane</location>
        <topology evidence="1">Multi-pass membrane protein</topology>
    </subcellularLocation>
</comment>
<keyword evidence="5" id="KW-1003">Cell membrane</keyword>
<name>C7DIF5_MICA2</name>
<evidence type="ECO:0000256" key="3">
    <source>
        <dbReference type="ARBA" id="ARBA00022989"/>
    </source>
</evidence>
<dbReference type="GO" id="GO:0009977">
    <property type="term" value="F:proton motive force dependent protein transmembrane transporter activity"/>
    <property type="evidence" value="ECO:0007669"/>
    <property type="project" value="TreeGrafter"/>
</dbReference>
<dbReference type="GO" id="GO:0043953">
    <property type="term" value="P:protein transport by the Tat complex"/>
    <property type="evidence" value="ECO:0007669"/>
    <property type="project" value="UniProtKB-UniRule"/>
</dbReference>
<comment type="function">
    <text evidence="5">Part of the twin-arginine translocation (Tat) system that transports large folded proteins containing a characteristic twin-arginine motif in their signal peptide across membranes.</text>
</comment>
<organism evidence="6 7">
    <name type="scientific">Candidatus Micrarchaeum acidiphilum ARMAN-2</name>
    <dbReference type="NCBI Taxonomy" id="425595"/>
    <lineage>
        <taxon>Archaea</taxon>
        <taxon>Candidatus Micrarchaeota</taxon>
        <taxon>Candidatus Micrarchaeia</taxon>
        <taxon>Candidatus Micrarchaeales</taxon>
        <taxon>Candidatus Micrarchaeaceae</taxon>
        <taxon>Candidatus Micrarchaeum</taxon>
    </lineage>
</organism>
<dbReference type="GO" id="GO:0033281">
    <property type="term" value="C:TAT protein transport complex"/>
    <property type="evidence" value="ECO:0007669"/>
    <property type="project" value="UniProtKB-UniRule"/>
</dbReference>
<comment type="subunit">
    <text evidence="5">Forms a complex with TatA.</text>
</comment>
<dbReference type="Proteomes" id="UP000332487">
    <property type="component" value="Unassembled WGS sequence"/>
</dbReference>
<evidence type="ECO:0000256" key="1">
    <source>
        <dbReference type="ARBA" id="ARBA00004141"/>
    </source>
</evidence>
<protein>
    <recommendedName>
        <fullName evidence="5">Sec-independent protein translocase protein TatC</fullName>
    </recommendedName>
</protein>
<comment type="similarity">
    <text evidence="5">Belongs to the TatC family.</text>
</comment>
<feature type="transmembrane region" description="Helical" evidence="5">
    <location>
        <begin position="25"/>
        <end position="42"/>
    </location>
</feature>
<reference evidence="6 7" key="2">
    <citation type="journal article" date="2010" name="Proc. Natl. Acad. Sci. U.S.A.">
        <title>Enigmatic, ultrasmall, uncultivated Archaea.</title>
        <authorList>
            <person name="Baker B.J."/>
            <person name="Comolli L.R."/>
            <person name="Dick G.J."/>
            <person name="Hauser L.J."/>
            <person name="Hyatt D."/>
            <person name="Dill B.D."/>
            <person name="Land M.L."/>
            <person name="Verberkmoes N.C."/>
            <person name="Hettich R.L."/>
            <person name="Banfield J.F."/>
        </authorList>
    </citation>
    <scope>NUCLEOTIDE SEQUENCE [LARGE SCALE GENOMIC DNA]</scope>
    <source>
        <strain evidence="6">ARMAN-2</strain>
    </source>
</reference>
<keyword evidence="4 5" id="KW-0472">Membrane</keyword>
<proteinExistence type="inferred from homology"/>
<keyword evidence="5" id="KW-0653">Protein transport</keyword>
<keyword evidence="5" id="KW-0811">Translocation</keyword>
<dbReference type="Pfam" id="PF00902">
    <property type="entry name" value="TatC"/>
    <property type="match status" value="1"/>
</dbReference>
<feature type="transmembrane region" description="Helical" evidence="5">
    <location>
        <begin position="219"/>
        <end position="238"/>
    </location>
</feature>